<comment type="caution">
    <text evidence="4">The sequence shown here is derived from an EMBL/GenBank/DDBJ whole genome shotgun (WGS) entry which is preliminary data.</text>
</comment>
<gene>
    <name evidence="4" type="ORF">B0H66DRAFT_144100</name>
</gene>
<evidence type="ECO:0000259" key="2">
    <source>
        <dbReference type="Pfam" id="PF24883"/>
    </source>
</evidence>
<dbReference type="InterPro" id="IPR056884">
    <property type="entry name" value="NPHP3-like_N"/>
</dbReference>
<dbReference type="PANTHER" id="PTHR10039:SF5">
    <property type="entry name" value="NACHT DOMAIN-CONTAINING PROTEIN"/>
    <property type="match status" value="1"/>
</dbReference>
<dbReference type="SUPFAM" id="SSF52540">
    <property type="entry name" value="P-loop containing nucleoside triphosphate hydrolases"/>
    <property type="match status" value="1"/>
</dbReference>
<dbReference type="InterPro" id="IPR056693">
    <property type="entry name" value="DUF7791"/>
</dbReference>
<evidence type="ECO:0000313" key="5">
    <source>
        <dbReference type="Proteomes" id="UP001283341"/>
    </source>
</evidence>
<reference evidence="4" key="2">
    <citation type="submission" date="2023-06" db="EMBL/GenBank/DDBJ databases">
        <authorList>
            <consortium name="Lawrence Berkeley National Laboratory"/>
            <person name="Haridas S."/>
            <person name="Hensen N."/>
            <person name="Bonometti L."/>
            <person name="Westerberg I."/>
            <person name="Brannstrom I.O."/>
            <person name="Guillou S."/>
            <person name="Cros-Aarteil S."/>
            <person name="Calhoun S."/>
            <person name="Kuo A."/>
            <person name="Mondo S."/>
            <person name="Pangilinan J."/>
            <person name="Riley R."/>
            <person name="Labutti K."/>
            <person name="Andreopoulos B."/>
            <person name="Lipzen A."/>
            <person name="Chen C."/>
            <person name="Yanf M."/>
            <person name="Daum C."/>
            <person name="Ng V."/>
            <person name="Clum A."/>
            <person name="Steindorff A."/>
            <person name="Ohm R."/>
            <person name="Martin F."/>
            <person name="Silar P."/>
            <person name="Natvig D."/>
            <person name="Lalanne C."/>
            <person name="Gautier V."/>
            <person name="Ament-Velasquez S.L."/>
            <person name="Kruys A."/>
            <person name="Hutchinson M.I."/>
            <person name="Powell A.J."/>
            <person name="Barry K."/>
            <person name="Miller A.N."/>
            <person name="Grigoriev I.V."/>
            <person name="Debuchy R."/>
            <person name="Gladieux P."/>
            <person name="Thoren M.H."/>
            <person name="Johannesson H."/>
        </authorList>
    </citation>
    <scope>NUCLEOTIDE SEQUENCE</scope>
    <source>
        <strain evidence="4">CBS 118394</strain>
    </source>
</reference>
<feature type="domain" description="DUF7791" evidence="3">
    <location>
        <begin position="582"/>
        <end position="716"/>
    </location>
</feature>
<feature type="domain" description="Nephrocystin 3-like N-terminal" evidence="2">
    <location>
        <begin position="292"/>
        <end position="472"/>
    </location>
</feature>
<reference evidence="4" key="1">
    <citation type="journal article" date="2023" name="Mol. Phylogenet. Evol.">
        <title>Genome-scale phylogeny and comparative genomics of the fungal order Sordariales.</title>
        <authorList>
            <person name="Hensen N."/>
            <person name="Bonometti L."/>
            <person name="Westerberg I."/>
            <person name="Brannstrom I.O."/>
            <person name="Guillou S."/>
            <person name="Cros-Aarteil S."/>
            <person name="Calhoun S."/>
            <person name="Haridas S."/>
            <person name="Kuo A."/>
            <person name="Mondo S."/>
            <person name="Pangilinan J."/>
            <person name="Riley R."/>
            <person name="LaButti K."/>
            <person name="Andreopoulos B."/>
            <person name="Lipzen A."/>
            <person name="Chen C."/>
            <person name="Yan M."/>
            <person name="Daum C."/>
            <person name="Ng V."/>
            <person name="Clum A."/>
            <person name="Steindorff A."/>
            <person name="Ohm R.A."/>
            <person name="Martin F."/>
            <person name="Silar P."/>
            <person name="Natvig D.O."/>
            <person name="Lalanne C."/>
            <person name="Gautier V."/>
            <person name="Ament-Velasquez S.L."/>
            <person name="Kruys A."/>
            <person name="Hutchinson M.I."/>
            <person name="Powell A.J."/>
            <person name="Barry K."/>
            <person name="Miller A.N."/>
            <person name="Grigoriev I.V."/>
            <person name="Debuchy R."/>
            <person name="Gladieux P."/>
            <person name="Hiltunen Thoren M."/>
            <person name="Johannesson H."/>
        </authorList>
    </citation>
    <scope>NUCLEOTIDE SEQUENCE</scope>
    <source>
        <strain evidence="4">CBS 118394</strain>
    </source>
</reference>
<name>A0AAE0IIQ4_9PEZI</name>
<dbReference type="Proteomes" id="UP001283341">
    <property type="component" value="Unassembled WGS sequence"/>
</dbReference>
<evidence type="ECO:0000256" key="1">
    <source>
        <dbReference type="ARBA" id="ARBA00022737"/>
    </source>
</evidence>
<dbReference type="Pfam" id="PF24883">
    <property type="entry name" value="NPHP3_N"/>
    <property type="match status" value="1"/>
</dbReference>
<dbReference type="AlphaFoldDB" id="A0AAE0IIQ4"/>
<evidence type="ECO:0008006" key="6">
    <source>
        <dbReference type="Google" id="ProtNLM"/>
    </source>
</evidence>
<dbReference type="InterPro" id="IPR027417">
    <property type="entry name" value="P-loop_NTPase"/>
</dbReference>
<evidence type="ECO:0000313" key="4">
    <source>
        <dbReference type="EMBL" id="KAK3325948.1"/>
    </source>
</evidence>
<accession>A0AAE0IIQ4</accession>
<keyword evidence="5" id="KW-1185">Reference proteome</keyword>
<sequence length="992" mass="112487">MAEAVAALSLAANILQVLDYGREFVVAAYNIWESGQQGVEEFVALQTLCRDLDDASRSLHSQEIARLSSSSASVGDKAIANLAEECAKLAQRMLNALHQVGVPGHGRKRDAAKAAFKLLWTKDEVKALDTQLGDFRSQLTFRLLISLRSYATQSVENQGHIIEQLNKSQQDTKYLHQKMDQLLLTADQGLGSSAIDYVVNRSRSRALGDSNLGESLQAALFSGISANVNWVDDTCTSHLVVESSRKRKLEAAFLSALQYDGMIEREASVTEAHQATFRWIFLEDSSRPVKWTNFVSWLQSPDQLYWVTGKAGSGKSTLMKFVTQPPPLEPERKGPEQPEPRCMEYLRRWAGDRPLIVASFYFWAAGSKMQTTRAALYRTLLHQLLSTRSDLLPIVSPTRWEALCLFDQDRRPFQEDELRDTLRRTLSEAASTAAVCLFIDGLDEFDGKHDDLIILLKHLVENTPVKMCVASRPWEVFQDAFQNKPSLRLEDLTYQDIKDFVTSRFQSSASFAQLGSREPEFASQLVEEVVQKASGVFLWVHLVVSSLLDGMKFGDRIIDLQCRLDSLPSDLEDLYGRIISDLDPFYFEHAAQYFQIMHASVEPPSALLLSFADEPCPDFALKLPLQKLSQEDMLIRVETMRRRVNSRCKGLIEVAGFNLEVLEFKEARGILVQYLHKTVMDYLGKPTVREMLLKRMDSTFDPYLSLCAGTLAMFKVAIENRDPRDFTRCLKYGSRVSKQRVPEMMTLLDDAEKVFPVDLGMRKRIFEEATGDELQIPEAIDLPRQTVSFLSLVVLCGVMEYIRRRAPDKCLVDLDDETLDPSNRNTVSWDGIKRFARNMTSRRRNQSSRQWPLLFDALPLTRSDATTRSMIATLLDKGADPNHLIPGSPYRVDVTVWGYTLMNLLWLAKRSPYPENKELWEDIARLMLAHGGRIDRRFVGSTVTVLLYDTVAQLRQLQGVELKNFKTMVKQGLREMKDKGAGLNFPMAYDIV</sequence>
<proteinExistence type="predicted"/>
<dbReference type="EMBL" id="JAUEDM010000002">
    <property type="protein sequence ID" value="KAK3325948.1"/>
    <property type="molecule type" value="Genomic_DNA"/>
</dbReference>
<dbReference type="PANTHER" id="PTHR10039">
    <property type="entry name" value="AMELOGENIN"/>
    <property type="match status" value="1"/>
</dbReference>
<organism evidence="4 5">
    <name type="scientific">Apodospora peruviana</name>
    <dbReference type="NCBI Taxonomy" id="516989"/>
    <lineage>
        <taxon>Eukaryota</taxon>
        <taxon>Fungi</taxon>
        <taxon>Dikarya</taxon>
        <taxon>Ascomycota</taxon>
        <taxon>Pezizomycotina</taxon>
        <taxon>Sordariomycetes</taxon>
        <taxon>Sordariomycetidae</taxon>
        <taxon>Sordariales</taxon>
        <taxon>Lasiosphaeriaceae</taxon>
        <taxon>Apodospora</taxon>
    </lineage>
</organism>
<protein>
    <recommendedName>
        <fullName evidence="6">NACHT domain-containing protein</fullName>
    </recommendedName>
</protein>
<evidence type="ECO:0000259" key="3">
    <source>
        <dbReference type="Pfam" id="PF25053"/>
    </source>
</evidence>
<dbReference type="Pfam" id="PF25053">
    <property type="entry name" value="DUF7791"/>
    <property type="match status" value="1"/>
</dbReference>
<dbReference type="Gene3D" id="3.40.50.300">
    <property type="entry name" value="P-loop containing nucleotide triphosphate hydrolases"/>
    <property type="match status" value="1"/>
</dbReference>
<keyword evidence="1" id="KW-0677">Repeat</keyword>